<gene>
    <name evidence="2" type="ORF">ABID29_001242</name>
</gene>
<feature type="transmembrane region" description="Helical" evidence="1">
    <location>
        <begin position="65"/>
        <end position="84"/>
    </location>
</feature>
<dbReference type="EMBL" id="JBEPLO010000011">
    <property type="protein sequence ID" value="MET3558127.1"/>
    <property type="molecule type" value="Genomic_DNA"/>
</dbReference>
<keyword evidence="1" id="KW-0812">Transmembrane</keyword>
<evidence type="ECO:0000256" key="1">
    <source>
        <dbReference type="SAM" id="Phobius"/>
    </source>
</evidence>
<comment type="caution">
    <text evidence="2">The sequence shown here is derived from an EMBL/GenBank/DDBJ whole genome shotgun (WGS) entry which is preliminary data.</text>
</comment>
<dbReference type="Pfam" id="PF05437">
    <property type="entry name" value="AzlD"/>
    <property type="match status" value="1"/>
</dbReference>
<feature type="transmembrane region" description="Helical" evidence="1">
    <location>
        <begin position="40"/>
        <end position="59"/>
    </location>
</feature>
<keyword evidence="1" id="KW-0472">Membrane</keyword>
<evidence type="ECO:0000313" key="3">
    <source>
        <dbReference type="Proteomes" id="UP001549122"/>
    </source>
</evidence>
<sequence length="107" mass="12200">MRTSDVVWAILLSALVTFVPRVLPFALLKKVQLSDKALRFLKYLPVSIIFALTFSNLFTYETGRLPHVLWQDVLVSLLLLWVALRYKNLLLTVGVGVVLMALLRFVL</sequence>
<reference evidence="2 3" key="1">
    <citation type="submission" date="2024-06" db="EMBL/GenBank/DDBJ databases">
        <title>Genomic Encyclopedia of Type Strains, Phase IV (KMG-IV): sequencing the most valuable type-strain genomes for metagenomic binning, comparative biology and taxonomic classification.</title>
        <authorList>
            <person name="Goeker M."/>
        </authorList>
    </citation>
    <scope>NUCLEOTIDE SEQUENCE [LARGE SCALE GENOMIC DNA]</scope>
    <source>
        <strain evidence="2 3">DSM 28303</strain>
    </source>
</reference>
<feature type="transmembrane region" description="Helical" evidence="1">
    <location>
        <begin position="89"/>
        <end position="106"/>
    </location>
</feature>
<accession>A0ABV2FHT7</accession>
<evidence type="ECO:0000313" key="2">
    <source>
        <dbReference type="EMBL" id="MET3558127.1"/>
    </source>
</evidence>
<keyword evidence="1" id="KW-1133">Transmembrane helix</keyword>
<feature type="transmembrane region" description="Helical" evidence="1">
    <location>
        <begin position="6"/>
        <end position="28"/>
    </location>
</feature>
<name>A0ABV2FHT7_9STRE</name>
<proteinExistence type="predicted"/>
<dbReference type="Proteomes" id="UP001549122">
    <property type="component" value="Unassembled WGS sequence"/>
</dbReference>
<dbReference type="RefSeq" id="WP_354365158.1">
    <property type="nucleotide sequence ID" value="NZ_JBEPLO010000011.1"/>
</dbReference>
<dbReference type="InterPro" id="IPR008407">
    <property type="entry name" value="Brnchd-chn_aa_trnsp_AzlD"/>
</dbReference>
<protein>
    <submittedName>
        <fullName evidence="2">Branched-subunit amino acid transport protein</fullName>
    </submittedName>
</protein>
<organism evidence="2 3">
    <name type="scientific">Streptococcus rupicaprae</name>
    <dbReference type="NCBI Taxonomy" id="759619"/>
    <lineage>
        <taxon>Bacteria</taxon>
        <taxon>Bacillati</taxon>
        <taxon>Bacillota</taxon>
        <taxon>Bacilli</taxon>
        <taxon>Lactobacillales</taxon>
        <taxon>Streptococcaceae</taxon>
        <taxon>Streptococcus</taxon>
    </lineage>
</organism>
<keyword evidence="3" id="KW-1185">Reference proteome</keyword>